<dbReference type="GO" id="GO:0005884">
    <property type="term" value="C:actin filament"/>
    <property type="evidence" value="ECO:0007669"/>
    <property type="project" value="TreeGrafter"/>
</dbReference>
<dbReference type="Pfam" id="PF00018">
    <property type="entry name" value="SH3_1"/>
    <property type="match status" value="1"/>
</dbReference>
<feature type="compositionally biased region" description="Low complexity" evidence="3">
    <location>
        <begin position="751"/>
        <end position="760"/>
    </location>
</feature>
<dbReference type="AlphaFoldDB" id="A0AA39L455"/>
<dbReference type="PANTHER" id="PTHR10829">
    <property type="entry name" value="CORTACTIN AND DREBRIN"/>
    <property type="match status" value="1"/>
</dbReference>
<dbReference type="Pfam" id="PF14604">
    <property type="entry name" value="SH3_9"/>
    <property type="match status" value="1"/>
</dbReference>
<dbReference type="GO" id="GO:0030833">
    <property type="term" value="P:regulation of actin filament polymerization"/>
    <property type="evidence" value="ECO:0007669"/>
    <property type="project" value="TreeGrafter"/>
</dbReference>
<evidence type="ECO:0000256" key="2">
    <source>
        <dbReference type="PROSITE-ProRule" id="PRU00192"/>
    </source>
</evidence>
<dbReference type="InterPro" id="IPR035718">
    <property type="entry name" value="Abp1_fungi_SH3_C2"/>
</dbReference>
<feature type="compositionally biased region" description="Basic and acidic residues" evidence="3">
    <location>
        <begin position="521"/>
        <end position="537"/>
    </location>
</feature>
<proteinExistence type="predicted"/>
<dbReference type="SUPFAM" id="SSF50044">
    <property type="entry name" value="SH3-domain"/>
    <property type="match status" value="2"/>
</dbReference>
<dbReference type="CDD" id="cd11962">
    <property type="entry name" value="SH3_Abp1_fungi_C1"/>
    <property type="match status" value="1"/>
</dbReference>
<protein>
    <submittedName>
        <fullName evidence="6">Uncharacterized protein</fullName>
    </submittedName>
</protein>
<reference evidence="6" key="1">
    <citation type="submission" date="2022-10" db="EMBL/GenBank/DDBJ databases">
        <title>Determination and structural analysis of whole genome sequence of Sarocladium strictum F4-1.</title>
        <authorList>
            <person name="Hu L."/>
            <person name="Jiang Y."/>
        </authorList>
    </citation>
    <scope>NUCLEOTIDE SEQUENCE</scope>
    <source>
        <strain evidence="6">F4-1</strain>
    </source>
</reference>
<dbReference type="CDD" id="cd11281">
    <property type="entry name" value="ADF_drebrin_like"/>
    <property type="match status" value="1"/>
</dbReference>
<feature type="domain" description="SH3" evidence="4">
    <location>
        <begin position="761"/>
        <end position="819"/>
    </location>
</feature>
<dbReference type="SUPFAM" id="SSF55753">
    <property type="entry name" value="Actin depolymerizing proteins"/>
    <property type="match status" value="1"/>
</dbReference>
<feature type="domain" description="ADF-H" evidence="5">
    <location>
        <begin position="5"/>
        <end position="152"/>
    </location>
</feature>
<dbReference type="FunFam" id="3.40.20.10:FF:000045">
    <property type="entry name" value="Actin binding protein, putative"/>
    <property type="match status" value="1"/>
</dbReference>
<dbReference type="GO" id="GO:0030427">
    <property type="term" value="C:site of polarized growth"/>
    <property type="evidence" value="ECO:0007669"/>
    <property type="project" value="TreeGrafter"/>
</dbReference>
<dbReference type="SMART" id="SM00326">
    <property type="entry name" value="SH3"/>
    <property type="match status" value="2"/>
</dbReference>
<evidence type="ECO:0000313" key="6">
    <source>
        <dbReference type="EMBL" id="KAK0383300.1"/>
    </source>
</evidence>
<dbReference type="Gene3D" id="3.40.20.10">
    <property type="entry name" value="Severin"/>
    <property type="match status" value="1"/>
</dbReference>
<dbReference type="EMBL" id="JAPDFR010000009">
    <property type="protein sequence ID" value="KAK0383300.1"/>
    <property type="molecule type" value="Genomic_DNA"/>
</dbReference>
<feature type="domain" description="SH3" evidence="4">
    <location>
        <begin position="666"/>
        <end position="726"/>
    </location>
</feature>
<evidence type="ECO:0000313" key="7">
    <source>
        <dbReference type="Proteomes" id="UP001175261"/>
    </source>
</evidence>
<keyword evidence="1 2" id="KW-0728">SH3 domain</keyword>
<dbReference type="Proteomes" id="UP001175261">
    <property type="component" value="Unassembled WGS sequence"/>
</dbReference>
<sequence length="819" mass="85856">MASLNLSINGASIKSSYSGVVNGPAPSSSSPTYAQWALFSVQAPLMSAFQDAGSKESVLKVQSTGDGELAELIEDFNEGRIQFAFVKVKDPNSGLPKNVLIAWCGGGVPERTKGYFTSHLNAVSKVLHGYHVQITARSDTDLDPESIMRKVADASGAKYSAGSSTGGSAAAPPPIKSKPVFTPSTSSGGRVFDPLVAARAKRDENVDEDGWGADAPPVTRSQVERVESAYKPTKVNMAELTSSKPEPSRFGGAAPHNDTPSDVVRGGYQPIGKVDIAAIRAQAKNQGDERPTPVKGSYEPVGKVDIAAIKARAQKPTASEREVPEEAQEAPKPVSDRAAAFTQPSTSERLTSLPKPKVAKKFGGASTFSGTKAPTPGGLGFGGPSVPAAPPVGSASRTFADSGGKTPAQLWAEKKARERGDSVGSASTPSAPAPVEPQQSGNQEWKSGYAGKSWAPVQTSGQFGRPAPGAVSQDNTGEPDVRSRGEEEEGSHSGGGIAALKDRFKDAAPISIGAAPSIPRPAEEPEHAEEPEADDHAPPPPPPESSRPTGGFQLPGLPSRPIPADEREDEPEDPSAYQPVEQDREQSPPRVAVPVSRGADPPLETPPEERAPPPMPVSAIPVPKEEDLPEPSPAEHTAREASEAVAQQTFEPEQVAAGQAQQGGGQGGHRAVVQFDYEKAEDNEIELIEGQLVINIEMVDEDWWMGTNHKGEVGYFPSNYVELVQGDEPAAHAAPTPAPAPAPAPAPVSAPAPAHAPAAASAGPTATALFDYEAAEDNELSFPEDAKITELEFPDEDWWFGAYNGKKGLFPSNYVQLNQ</sequence>
<gene>
    <name evidence="6" type="ORF">NLU13_9213</name>
</gene>
<dbReference type="GO" id="GO:0051015">
    <property type="term" value="F:actin filament binding"/>
    <property type="evidence" value="ECO:0007669"/>
    <property type="project" value="TreeGrafter"/>
</dbReference>
<dbReference type="CDD" id="cd11961">
    <property type="entry name" value="SH3_Abp1_fungi_C2"/>
    <property type="match status" value="1"/>
</dbReference>
<dbReference type="InterPro" id="IPR001452">
    <property type="entry name" value="SH3_domain"/>
</dbReference>
<dbReference type="InterPro" id="IPR035719">
    <property type="entry name" value="Abp1_fungi_SH3_C1"/>
</dbReference>
<dbReference type="Pfam" id="PF00241">
    <property type="entry name" value="Cofilin_ADF"/>
    <property type="match status" value="1"/>
</dbReference>
<feature type="compositionally biased region" description="Basic and acidic residues" evidence="3">
    <location>
        <begin position="412"/>
        <end position="421"/>
    </location>
</feature>
<feature type="compositionally biased region" description="Low complexity" evidence="3">
    <location>
        <begin position="157"/>
        <end position="170"/>
    </location>
</feature>
<evidence type="ECO:0000259" key="4">
    <source>
        <dbReference type="PROSITE" id="PS50002"/>
    </source>
</evidence>
<dbReference type="InterPro" id="IPR029006">
    <property type="entry name" value="ADF-H/Gelsolin-like_dom_sf"/>
</dbReference>
<feature type="region of interest" description="Disordered" evidence="3">
    <location>
        <begin position="157"/>
        <end position="188"/>
    </location>
</feature>
<feature type="region of interest" description="Disordered" evidence="3">
    <location>
        <begin position="240"/>
        <end position="268"/>
    </location>
</feature>
<organism evidence="6 7">
    <name type="scientific">Sarocladium strictum</name>
    <name type="common">Black bundle disease fungus</name>
    <name type="synonym">Acremonium strictum</name>
    <dbReference type="NCBI Taxonomy" id="5046"/>
    <lineage>
        <taxon>Eukaryota</taxon>
        <taxon>Fungi</taxon>
        <taxon>Dikarya</taxon>
        <taxon>Ascomycota</taxon>
        <taxon>Pezizomycotina</taxon>
        <taxon>Sordariomycetes</taxon>
        <taxon>Hypocreomycetidae</taxon>
        <taxon>Hypocreales</taxon>
        <taxon>Sarocladiaceae</taxon>
        <taxon>Sarocladium</taxon>
    </lineage>
</organism>
<dbReference type="PRINTS" id="PR00452">
    <property type="entry name" value="SH3DOMAIN"/>
</dbReference>
<name>A0AA39L455_SARSR</name>
<dbReference type="PRINTS" id="PR00499">
    <property type="entry name" value="P67PHOX"/>
</dbReference>
<dbReference type="Gene3D" id="2.30.30.40">
    <property type="entry name" value="SH3 Domains"/>
    <property type="match status" value="2"/>
</dbReference>
<evidence type="ECO:0000256" key="1">
    <source>
        <dbReference type="ARBA" id="ARBA00022443"/>
    </source>
</evidence>
<evidence type="ECO:0000256" key="3">
    <source>
        <dbReference type="SAM" id="MobiDB-lite"/>
    </source>
</evidence>
<feature type="compositionally biased region" description="Low complexity" evidence="3">
    <location>
        <begin position="507"/>
        <end position="517"/>
    </location>
</feature>
<feature type="region of interest" description="Disordered" evidence="3">
    <location>
        <begin position="729"/>
        <end position="760"/>
    </location>
</feature>
<comment type="caution">
    <text evidence="6">The sequence shown here is derived from an EMBL/GenBank/DDBJ whole genome shotgun (WGS) entry which is preliminary data.</text>
</comment>
<dbReference type="FunFam" id="2.30.30.40:FF:000242">
    <property type="entry name" value="Actin binding protein"/>
    <property type="match status" value="1"/>
</dbReference>
<accession>A0AA39L455</accession>
<dbReference type="PANTHER" id="PTHR10829:SF25">
    <property type="entry name" value="DREBRIN-LIKE PROTEIN"/>
    <property type="match status" value="1"/>
</dbReference>
<evidence type="ECO:0000259" key="5">
    <source>
        <dbReference type="PROSITE" id="PS51263"/>
    </source>
</evidence>
<keyword evidence="7" id="KW-1185">Reference proteome</keyword>
<dbReference type="InterPro" id="IPR002108">
    <property type="entry name" value="ADF-H"/>
</dbReference>
<dbReference type="SMART" id="SM00102">
    <property type="entry name" value="ADF"/>
    <property type="match status" value="1"/>
</dbReference>
<dbReference type="PROSITE" id="PS50002">
    <property type="entry name" value="SH3"/>
    <property type="match status" value="2"/>
</dbReference>
<feature type="compositionally biased region" description="Pro residues" evidence="3">
    <location>
        <begin position="736"/>
        <end position="750"/>
    </location>
</feature>
<dbReference type="PROSITE" id="PS51263">
    <property type="entry name" value="ADF_H"/>
    <property type="match status" value="1"/>
</dbReference>
<feature type="region of interest" description="Disordered" evidence="3">
    <location>
        <begin position="310"/>
        <end position="646"/>
    </location>
</feature>
<dbReference type="InterPro" id="IPR036028">
    <property type="entry name" value="SH3-like_dom_sf"/>
</dbReference>
<dbReference type="GO" id="GO:0030864">
    <property type="term" value="C:cortical actin cytoskeleton"/>
    <property type="evidence" value="ECO:0007669"/>
    <property type="project" value="TreeGrafter"/>
</dbReference>